<dbReference type="GO" id="GO:0015031">
    <property type="term" value="P:protein transport"/>
    <property type="evidence" value="ECO:0007669"/>
    <property type="project" value="UniProtKB-KW"/>
</dbReference>
<evidence type="ECO:0000256" key="2">
    <source>
        <dbReference type="ARBA" id="ARBA00022448"/>
    </source>
</evidence>
<dbReference type="EMBL" id="JAQQPM010000007">
    <property type="protein sequence ID" value="KAK2073898.1"/>
    <property type="molecule type" value="Genomic_DNA"/>
</dbReference>
<keyword evidence="3" id="KW-1000">Mitochondrion outer membrane</keyword>
<keyword evidence="5" id="KW-0496">Mitochondrion</keyword>
<evidence type="ECO:0000256" key="4">
    <source>
        <dbReference type="ARBA" id="ARBA00022927"/>
    </source>
</evidence>
<feature type="domain" description="Mitochondrial outer membrane transport complex Sam37/metaxin N-terminal" evidence="8">
    <location>
        <begin position="38"/>
        <end position="166"/>
    </location>
</feature>
<dbReference type="InterPro" id="IPR019564">
    <property type="entry name" value="Sam37/metaxin_N"/>
</dbReference>
<feature type="transmembrane region" description="Helical" evidence="7">
    <location>
        <begin position="421"/>
        <end position="440"/>
    </location>
</feature>
<feature type="transmembrane region" description="Helical" evidence="7">
    <location>
        <begin position="381"/>
        <end position="401"/>
    </location>
</feature>
<dbReference type="Pfam" id="PF10568">
    <property type="entry name" value="Tom37"/>
    <property type="match status" value="1"/>
</dbReference>
<name>A0AAD9IA04_9PEZI</name>
<evidence type="ECO:0000256" key="1">
    <source>
        <dbReference type="ARBA" id="ARBA00004294"/>
    </source>
</evidence>
<keyword evidence="2" id="KW-0813">Transport</keyword>
<keyword evidence="4" id="KW-0653">Protein transport</keyword>
<keyword evidence="6 7" id="KW-0472">Membrane</keyword>
<keyword evidence="7" id="KW-0812">Transmembrane</keyword>
<accession>A0AAD9IA04</accession>
<dbReference type="GO" id="GO:0001401">
    <property type="term" value="C:SAM complex"/>
    <property type="evidence" value="ECO:0007669"/>
    <property type="project" value="InterPro"/>
</dbReference>
<dbReference type="GO" id="GO:0007005">
    <property type="term" value="P:mitochondrion organization"/>
    <property type="evidence" value="ECO:0007669"/>
    <property type="project" value="TreeGrafter"/>
</dbReference>
<evidence type="ECO:0000256" key="7">
    <source>
        <dbReference type="SAM" id="Phobius"/>
    </source>
</evidence>
<dbReference type="PANTHER" id="PTHR12289:SF41">
    <property type="entry name" value="FAILED AXON CONNECTIONS-RELATED"/>
    <property type="match status" value="1"/>
</dbReference>
<organism evidence="9 10">
    <name type="scientific">Phyllachora maydis</name>
    <dbReference type="NCBI Taxonomy" id="1825666"/>
    <lineage>
        <taxon>Eukaryota</taxon>
        <taxon>Fungi</taxon>
        <taxon>Dikarya</taxon>
        <taxon>Ascomycota</taxon>
        <taxon>Pezizomycotina</taxon>
        <taxon>Sordariomycetes</taxon>
        <taxon>Sordariomycetidae</taxon>
        <taxon>Phyllachorales</taxon>
        <taxon>Phyllachoraceae</taxon>
        <taxon>Phyllachora</taxon>
    </lineage>
</organism>
<keyword evidence="10" id="KW-1185">Reference proteome</keyword>
<evidence type="ECO:0000259" key="8">
    <source>
        <dbReference type="Pfam" id="PF10568"/>
    </source>
</evidence>
<dbReference type="AlphaFoldDB" id="A0AAD9IA04"/>
<sequence length="441" mass="45849">MGTSIDEESSQLPLGQDASFELHVWGPAFGLASIDAECLAAVAFASQVLQPAHCIIIHTSPSGVPIHHLPALHHRRTNVWTSGFSAIADALQEHVSATATTTGSAQPPLTRVADEAAYSAFLTAHAAPLLALSLYVSSANWAGAVRPAYSRILPFPLPWIEPAAVRAAMALRADHLGLSSLDADATEAREAAARERSAAAGWVNIPAGLRAAAVGLRDSMTPEQASSIRLRAVAGDVLDVLEDARGRGLLGSGAGEEGEDEEGAAAAAATPLACLAYGYLALMLLPELPRPWLRDFMRAEHGGLCALVESFGRRIQARLSALPRQDDSGCTALNLGSRFISGALGSIPGAGDVVHRWTASSESAGQSHLAKTSTIPMAKSILTIAAVFASLTASVFIWRSYPLGSPLYRFEAPKTGFRSLGAAGAILAGAGVLNNGWGGFD</sequence>
<keyword evidence="7" id="KW-1133">Transmembrane helix</keyword>
<comment type="caution">
    <text evidence="9">The sequence shown here is derived from an EMBL/GenBank/DDBJ whole genome shotgun (WGS) entry which is preliminary data.</text>
</comment>
<protein>
    <recommendedName>
        <fullName evidence="8">Mitochondrial outer membrane transport complex Sam37/metaxin N-terminal domain-containing protein</fullName>
    </recommendedName>
</protein>
<proteinExistence type="predicted"/>
<comment type="subcellular location">
    <subcellularLocation>
        <location evidence="1">Mitochondrion outer membrane</location>
    </subcellularLocation>
</comment>
<dbReference type="InterPro" id="IPR050931">
    <property type="entry name" value="Mito_Protein_Transport_Metaxin"/>
</dbReference>
<evidence type="ECO:0000256" key="6">
    <source>
        <dbReference type="ARBA" id="ARBA00023136"/>
    </source>
</evidence>
<gene>
    <name evidence="9" type="ORF">P8C59_008141</name>
</gene>
<reference evidence="9" key="1">
    <citation type="journal article" date="2023" name="Mol. Plant Microbe Interact.">
        <title>Elucidating the Obligate Nature and Biological Capacity of an Invasive Fungal Corn Pathogen.</title>
        <authorList>
            <person name="MacCready J.S."/>
            <person name="Roggenkamp E.M."/>
            <person name="Gdanetz K."/>
            <person name="Chilvers M.I."/>
        </authorList>
    </citation>
    <scope>NUCLEOTIDE SEQUENCE</scope>
    <source>
        <strain evidence="9">PM02</strain>
    </source>
</reference>
<evidence type="ECO:0000313" key="10">
    <source>
        <dbReference type="Proteomes" id="UP001217918"/>
    </source>
</evidence>
<evidence type="ECO:0000313" key="9">
    <source>
        <dbReference type="EMBL" id="KAK2073898.1"/>
    </source>
</evidence>
<evidence type="ECO:0000256" key="5">
    <source>
        <dbReference type="ARBA" id="ARBA00023128"/>
    </source>
</evidence>
<dbReference type="Proteomes" id="UP001217918">
    <property type="component" value="Unassembled WGS sequence"/>
</dbReference>
<dbReference type="PANTHER" id="PTHR12289">
    <property type="entry name" value="METAXIN RELATED"/>
    <property type="match status" value="1"/>
</dbReference>
<evidence type="ECO:0000256" key="3">
    <source>
        <dbReference type="ARBA" id="ARBA00022787"/>
    </source>
</evidence>